<feature type="domain" description="SnoaL-like" evidence="1">
    <location>
        <begin position="49"/>
        <end position="149"/>
    </location>
</feature>
<reference evidence="2 3" key="1">
    <citation type="submission" date="2022-04" db="EMBL/GenBank/DDBJ databases">
        <title>Positive selection, recombination, and allopatry shape intraspecific diversity of widespread and dominant cyanobacteria.</title>
        <authorList>
            <person name="Wei J."/>
            <person name="Shu W."/>
            <person name="Hu C."/>
        </authorList>
    </citation>
    <scope>NUCLEOTIDE SEQUENCE [LARGE SCALE GENOMIC DNA]</scope>
    <source>
        <strain evidence="2 3">GB2-A5</strain>
    </source>
</reference>
<dbReference type="EMBL" id="JAMPKK010000017">
    <property type="protein sequence ID" value="MEP0864835.1"/>
    <property type="molecule type" value="Genomic_DNA"/>
</dbReference>
<dbReference type="PROSITE" id="PS51318">
    <property type="entry name" value="TAT"/>
    <property type="match status" value="1"/>
</dbReference>
<dbReference type="RefSeq" id="WP_190423634.1">
    <property type="nucleotide sequence ID" value="NZ_JAMPKK010000017.1"/>
</dbReference>
<proteinExistence type="predicted"/>
<dbReference type="Proteomes" id="UP001442494">
    <property type="component" value="Unassembled WGS sequence"/>
</dbReference>
<accession>A0ABV0JN15</accession>
<evidence type="ECO:0000259" key="1">
    <source>
        <dbReference type="Pfam" id="PF12680"/>
    </source>
</evidence>
<dbReference type="InterPro" id="IPR032710">
    <property type="entry name" value="NTF2-like_dom_sf"/>
</dbReference>
<organism evidence="2 3">
    <name type="scientific">Funiculus sociatus GB2-A5</name>
    <dbReference type="NCBI Taxonomy" id="2933946"/>
    <lineage>
        <taxon>Bacteria</taxon>
        <taxon>Bacillati</taxon>
        <taxon>Cyanobacteriota</taxon>
        <taxon>Cyanophyceae</taxon>
        <taxon>Coleofasciculales</taxon>
        <taxon>Coleofasciculaceae</taxon>
        <taxon>Funiculus</taxon>
    </lineage>
</organism>
<name>A0ABV0JN15_9CYAN</name>
<evidence type="ECO:0000313" key="2">
    <source>
        <dbReference type="EMBL" id="MEP0864835.1"/>
    </source>
</evidence>
<evidence type="ECO:0000313" key="3">
    <source>
        <dbReference type="Proteomes" id="UP001442494"/>
    </source>
</evidence>
<comment type="caution">
    <text evidence="2">The sequence shown here is derived from an EMBL/GenBank/DDBJ whole genome shotgun (WGS) entry which is preliminary data.</text>
</comment>
<sequence length="178" mass="19809">MANQQTRKKFLNLSAVAGFSFLLGSQNLLGQKASAEASSTEHSNVAIIKSYYEAYGKGDLGTVRQIFAPNIAWTIPGHHPLAGTKRGVDEVLAFFQQLGLAKFRAEVLFLGGNDSYVVDVHRGWSNMERDNIDQLWVLLFKIEGDRIVEAVNFPGDQHAADAFFWKVYPLKPLPERLA</sequence>
<dbReference type="SUPFAM" id="SSF54427">
    <property type="entry name" value="NTF2-like"/>
    <property type="match status" value="1"/>
</dbReference>
<keyword evidence="3" id="KW-1185">Reference proteome</keyword>
<gene>
    <name evidence="2" type="ORF">NDI37_10175</name>
</gene>
<dbReference type="Pfam" id="PF12680">
    <property type="entry name" value="SnoaL_2"/>
    <property type="match status" value="1"/>
</dbReference>
<dbReference type="Gene3D" id="3.10.450.50">
    <property type="match status" value="1"/>
</dbReference>
<dbReference type="InterPro" id="IPR037401">
    <property type="entry name" value="SnoaL-like"/>
</dbReference>
<dbReference type="PANTHER" id="PTHR41252">
    <property type="entry name" value="BLR2505 PROTEIN"/>
    <property type="match status" value="1"/>
</dbReference>
<dbReference type="PANTHER" id="PTHR41252:SF1">
    <property type="entry name" value="BLR2505 PROTEIN"/>
    <property type="match status" value="1"/>
</dbReference>
<dbReference type="InterPro" id="IPR006311">
    <property type="entry name" value="TAT_signal"/>
</dbReference>
<protein>
    <submittedName>
        <fullName evidence="2">Nuclear transport factor 2 family protein</fullName>
    </submittedName>
</protein>